<sequence length="139" mass="15863">MPEYILTVLILAAIMLACAIPLGVMSYRGYRGSWRRFLVMQPPLIPVGRYWGLLTSAVLALLVIWACGTTMLSILPRTGSWTGQHSFWLVTVPVIVLVAAAYLFSWWLPRAWRPGWLREQDRGTRHDPMARSHRHPDAH</sequence>
<dbReference type="EMBL" id="JACHVS010000001">
    <property type="protein sequence ID" value="MBB2994628.1"/>
    <property type="molecule type" value="Genomic_DNA"/>
</dbReference>
<accession>A0A839QEE2</accession>
<evidence type="ECO:0000313" key="2">
    <source>
        <dbReference type="EMBL" id="MBB2994628.1"/>
    </source>
</evidence>
<keyword evidence="3" id="KW-1185">Reference proteome</keyword>
<evidence type="ECO:0000256" key="1">
    <source>
        <dbReference type="SAM" id="Phobius"/>
    </source>
</evidence>
<gene>
    <name evidence="2" type="ORF">E9229_000819</name>
</gene>
<evidence type="ECO:0000313" key="3">
    <source>
        <dbReference type="Proteomes" id="UP000523000"/>
    </source>
</evidence>
<keyword evidence="1" id="KW-1133">Transmembrane helix</keyword>
<proteinExistence type="predicted"/>
<feature type="transmembrane region" description="Helical" evidence="1">
    <location>
        <begin position="87"/>
        <end position="108"/>
    </location>
</feature>
<dbReference type="RefSeq" id="WP_183509985.1">
    <property type="nucleotide sequence ID" value="NZ_BAABGK010000023.1"/>
</dbReference>
<dbReference type="AlphaFoldDB" id="A0A839QEE2"/>
<feature type="transmembrane region" description="Helical" evidence="1">
    <location>
        <begin position="51"/>
        <end position="75"/>
    </location>
</feature>
<keyword evidence="1" id="KW-0812">Transmembrane</keyword>
<name>A0A839QEE2_9MICC</name>
<organism evidence="2 3">
    <name type="scientific">Paeniglutamicibacter cryotolerans</name>
    <dbReference type="NCBI Taxonomy" id="670079"/>
    <lineage>
        <taxon>Bacteria</taxon>
        <taxon>Bacillati</taxon>
        <taxon>Actinomycetota</taxon>
        <taxon>Actinomycetes</taxon>
        <taxon>Micrococcales</taxon>
        <taxon>Micrococcaceae</taxon>
        <taxon>Paeniglutamicibacter</taxon>
    </lineage>
</organism>
<dbReference type="Proteomes" id="UP000523000">
    <property type="component" value="Unassembled WGS sequence"/>
</dbReference>
<keyword evidence="1" id="KW-0472">Membrane</keyword>
<reference evidence="2 3" key="1">
    <citation type="submission" date="2020-08" db="EMBL/GenBank/DDBJ databases">
        <title>Sequencing the genomes of 1000 actinobacteria strains.</title>
        <authorList>
            <person name="Klenk H.-P."/>
        </authorList>
    </citation>
    <scope>NUCLEOTIDE SEQUENCE [LARGE SCALE GENOMIC DNA]</scope>
    <source>
        <strain evidence="2 3">DSM 22826</strain>
    </source>
</reference>
<feature type="transmembrane region" description="Helical" evidence="1">
    <location>
        <begin position="6"/>
        <end position="30"/>
    </location>
</feature>
<comment type="caution">
    <text evidence="2">The sequence shown here is derived from an EMBL/GenBank/DDBJ whole genome shotgun (WGS) entry which is preliminary data.</text>
</comment>
<protein>
    <submittedName>
        <fullName evidence="2">Uncharacterized protein</fullName>
    </submittedName>
</protein>